<evidence type="ECO:0000256" key="2">
    <source>
        <dbReference type="ARBA" id="ARBA00051243"/>
    </source>
</evidence>
<protein>
    <recommendedName>
        <fullName evidence="5">Protein kinase domain-containing protein</fullName>
    </recommendedName>
</protein>
<evidence type="ECO:0000256" key="1">
    <source>
        <dbReference type="ARBA" id="ARBA00004167"/>
    </source>
</evidence>
<dbReference type="PANTHER" id="PTHR24416:SF617">
    <property type="entry name" value="RET ONCOGENE, ISOFORM A"/>
    <property type="match status" value="1"/>
</dbReference>
<dbReference type="AlphaFoldDB" id="A0AA36M1P5"/>
<dbReference type="PROSITE" id="PS00107">
    <property type="entry name" value="PROTEIN_KINASE_ATP"/>
    <property type="match status" value="1"/>
</dbReference>
<dbReference type="Proteomes" id="UP001176961">
    <property type="component" value="Unassembled WGS sequence"/>
</dbReference>
<evidence type="ECO:0000256" key="4">
    <source>
        <dbReference type="SAM" id="MobiDB-lite"/>
    </source>
</evidence>
<dbReference type="GO" id="GO:0005524">
    <property type="term" value="F:ATP binding"/>
    <property type="evidence" value="ECO:0007669"/>
    <property type="project" value="UniProtKB-UniRule"/>
</dbReference>
<comment type="subcellular location">
    <subcellularLocation>
        <location evidence="1">Membrane</location>
        <topology evidence="1">Single-pass membrane protein</topology>
    </subcellularLocation>
</comment>
<evidence type="ECO:0000313" key="6">
    <source>
        <dbReference type="EMBL" id="CAJ0594502.1"/>
    </source>
</evidence>
<keyword evidence="3" id="KW-0067">ATP-binding</keyword>
<evidence type="ECO:0000259" key="5">
    <source>
        <dbReference type="PROSITE" id="PS50011"/>
    </source>
</evidence>
<feature type="region of interest" description="Disordered" evidence="4">
    <location>
        <begin position="76"/>
        <end position="95"/>
    </location>
</feature>
<dbReference type="PANTHER" id="PTHR24416">
    <property type="entry name" value="TYROSINE-PROTEIN KINASE RECEPTOR"/>
    <property type="match status" value="1"/>
</dbReference>
<dbReference type="PRINTS" id="PR00109">
    <property type="entry name" value="TYRKINASE"/>
</dbReference>
<feature type="compositionally biased region" description="Basic and acidic residues" evidence="4">
    <location>
        <begin position="15"/>
        <end position="42"/>
    </location>
</feature>
<dbReference type="InterPro" id="IPR001245">
    <property type="entry name" value="Ser-Thr/Tyr_kinase_cat_dom"/>
</dbReference>
<gene>
    <name evidence="6" type="ORF">CYNAS_LOCUS6485</name>
</gene>
<dbReference type="EMBL" id="CATQJL010000112">
    <property type="protein sequence ID" value="CAJ0594502.1"/>
    <property type="molecule type" value="Genomic_DNA"/>
</dbReference>
<feature type="binding site" evidence="3">
    <location>
        <position position="623"/>
    </location>
    <ligand>
        <name>ATP</name>
        <dbReference type="ChEBI" id="CHEBI:30616"/>
    </ligand>
</feature>
<dbReference type="InterPro" id="IPR017441">
    <property type="entry name" value="Protein_kinase_ATP_BS"/>
</dbReference>
<name>A0AA36M1P5_CYLNA</name>
<feature type="region of interest" description="Disordered" evidence="4">
    <location>
        <begin position="1"/>
        <end position="42"/>
    </location>
</feature>
<organism evidence="6 7">
    <name type="scientific">Cylicocyclus nassatus</name>
    <name type="common">Nematode worm</name>
    <dbReference type="NCBI Taxonomy" id="53992"/>
    <lineage>
        <taxon>Eukaryota</taxon>
        <taxon>Metazoa</taxon>
        <taxon>Ecdysozoa</taxon>
        <taxon>Nematoda</taxon>
        <taxon>Chromadorea</taxon>
        <taxon>Rhabditida</taxon>
        <taxon>Rhabditina</taxon>
        <taxon>Rhabditomorpha</taxon>
        <taxon>Strongyloidea</taxon>
        <taxon>Strongylidae</taxon>
        <taxon>Cylicocyclus</taxon>
    </lineage>
</organism>
<dbReference type="CDD" id="cd00192">
    <property type="entry name" value="PTKc"/>
    <property type="match status" value="1"/>
</dbReference>
<proteinExistence type="predicted"/>
<dbReference type="GO" id="GO:0007169">
    <property type="term" value="P:cell surface receptor protein tyrosine kinase signaling pathway"/>
    <property type="evidence" value="ECO:0007669"/>
    <property type="project" value="TreeGrafter"/>
</dbReference>
<dbReference type="GO" id="GO:0005886">
    <property type="term" value="C:plasma membrane"/>
    <property type="evidence" value="ECO:0007669"/>
    <property type="project" value="TreeGrafter"/>
</dbReference>
<dbReference type="InterPro" id="IPR050122">
    <property type="entry name" value="RTK"/>
</dbReference>
<dbReference type="InterPro" id="IPR011009">
    <property type="entry name" value="Kinase-like_dom_sf"/>
</dbReference>
<comment type="caution">
    <text evidence="6">The sequence shown here is derived from an EMBL/GenBank/DDBJ whole genome shotgun (WGS) entry which is preliminary data.</text>
</comment>
<dbReference type="PROSITE" id="PS00109">
    <property type="entry name" value="PROTEIN_KINASE_TYR"/>
    <property type="match status" value="1"/>
</dbReference>
<dbReference type="InterPro" id="IPR000719">
    <property type="entry name" value="Prot_kinase_dom"/>
</dbReference>
<comment type="catalytic activity">
    <reaction evidence="2">
        <text>L-tyrosyl-[protein] + ATP = O-phospho-L-tyrosyl-[protein] + ADP + H(+)</text>
        <dbReference type="Rhea" id="RHEA:10596"/>
        <dbReference type="Rhea" id="RHEA-COMP:10136"/>
        <dbReference type="Rhea" id="RHEA-COMP:20101"/>
        <dbReference type="ChEBI" id="CHEBI:15378"/>
        <dbReference type="ChEBI" id="CHEBI:30616"/>
        <dbReference type="ChEBI" id="CHEBI:46858"/>
        <dbReference type="ChEBI" id="CHEBI:61978"/>
        <dbReference type="ChEBI" id="CHEBI:456216"/>
        <dbReference type="EC" id="2.7.10.1"/>
    </reaction>
</comment>
<keyword evidence="7" id="KW-1185">Reference proteome</keyword>
<dbReference type="GO" id="GO:0004714">
    <property type="term" value="F:transmembrane receptor protein tyrosine kinase activity"/>
    <property type="evidence" value="ECO:0007669"/>
    <property type="project" value="UniProtKB-EC"/>
</dbReference>
<feature type="domain" description="Protein kinase" evidence="5">
    <location>
        <begin position="591"/>
        <end position="862"/>
    </location>
</feature>
<dbReference type="InterPro" id="IPR008266">
    <property type="entry name" value="Tyr_kinase_AS"/>
</dbReference>
<dbReference type="Gene3D" id="1.10.510.10">
    <property type="entry name" value="Transferase(Phosphotransferase) domain 1"/>
    <property type="match status" value="1"/>
</dbReference>
<evidence type="ECO:0000313" key="7">
    <source>
        <dbReference type="Proteomes" id="UP001176961"/>
    </source>
</evidence>
<keyword evidence="3" id="KW-0547">Nucleotide-binding</keyword>
<accession>A0AA36M1P5</accession>
<dbReference type="GO" id="GO:0043235">
    <property type="term" value="C:receptor complex"/>
    <property type="evidence" value="ECO:0007669"/>
    <property type="project" value="TreeGrafter"/>
</dbReference>
<dbReference type="Pfam" id="PF07714">
    <property type="entry name" value="PK_Tyr_Ser-Thr"/>
    <property type="match status" value="1"/>
</dbReference>
<dbReference type="PROSITE" id="PS50011">
    <property type="entry name" value="PROTEIN_KINASE_DOM"/>
    <property type="match status" value="1"/>
</dbReference>
<sequence>MPSKNTSDKKKAKTVKKEERPKKNAKADKGEQRHEKKTMIGRKNESEFEFKVKKGDVLAIPTQAIPFYAKYDDATDSSSEYSEPPDELCEEERNGRNRAERIKKTLLSLGFDFDGRLLCDDVLFTEPDQAAAFTPMVLCEKPVEIECICLWDFFSGDTCLDINCWAGTQLNVVAEEYQVRHLSAREHLRLPLRWSLVRNPTSGSRAALGLIPSCWLVAKKFYQENPALFSQSFWYLGICDVDVAYQYLMSDRSAQRPGVFVIFSPLCLNPDPNDYRPFLLMFLCKKTGKSEEILKAERADVTKFRGAEFYSYELAVCNCLNPKNEQIAKEGQEKLKKKKRSTLLPVKAKHAHDEEHHLVDAPADNRVEDDKEKNLDSIAELVASPFTIKMLTITRSLLGHFELFGNRYHTLYDLVYHLSQTDSELPHRLIYETLSTSISHPFCTVPPPCKQPHRDPRANLMHCEQWAARQFDQAVLPNLLEFPFQHVSRTVVDPHKQSHKRILKALGLQDKGKRRKLPVNGIAIQKEINEYIDRFERPVKKEKVKEDKEIEDPATRQIRLQPHEPIEKCPKDEFCIISSQDIEVDSNDLTIDRMHPLGKGAFGAVYAGHFKTQNGEKVPVAVKSLRLVCTDKDQRLPWITEIEMAQQLNHPNIVRFYGFCMEPTDSNILLIFEKLDKGALDTFCRKLNYRVSVNETVDWLCQIARGMAHLHAQEPSIVHGDLAARNVLVTTHPVDKARFIMKLTDLGISKRTRSETFATYDDPNKIPFKWLPPEVLKSREMTPKADVWSYGVLMHEIYGIGEPYGMMGAEKVVHALNDGHRFERQPKMPHFIYDVSLQCWRRLPADRPHFREIELLLRPHYIEYEASHMEILAERYNKEQEALARHLNDSNMNEADLLERL</sequence>
<dbReference type="SUPFAM" id="SSF56112">
    <property type="entry name" value="Protein kinase-like (PK-like)"/>
    <property type="match status" value="1"/>
</dbReference>
<reference evidence="6" key="1">
    <citation type="submission" date="2023-07" db="EMBL/GenBank/DDBJ databases">
        <authorList>
            <consortium name="CYATHOMIX"/>
        </authorList>
    </citation>
    <scope>NUCLEOTIDE SEQUENCE</scope>
    <source>
        <strain evidence="6">N/A</strain>
    </source>
</reference>
<evidence type="ECO:0000256" key="3">
    <source>
        <dbReference type="PROSITE-ProRule" id="PRU10141"/>
    </source>
</evidence>